<keyword evidence="11 12" id="KW-0472">Membrane</keyword>
<feature type="transmembrane region" description="Helical" evidence="12">
    <location>
        <begin position="210"/>
        <end position="231"/>
    </location>
</feature>
<evidence type="ECO:0000256" key="6">
    <source>
        <dbReference type="ARBA" id="ARBA00022692"/>
    </source>
</evidence>
<dbReference type="GO" id="GO:0009055">
    <property type="term" value="F:electron transfer activity"/>
    <property type="evidence" value="ECO:0007669"/>
    <property type="project" value="TreeGrafter"/>
</dbReference>
<feature type="transmembrane region" description="Helical" evidence="12">
    <location>
        <begin position="271"/>
        <end position="291"/>
    </location>
</feature>
<comment type="subcellular location">
    <subcellularLocation>
        <location evidence="1">Cell membrane</location>
        <topology evidence="1">Multi-pass membrane protein</topology>
    </subcellularLocation>
</comment>
<dbReference type="InterPro" id="IPR003317">
    <property type="entry name" value="Cyt-d_oxidase_su2"/>
</dbReference>
<protein>
    <submittedName>
        <fullName evidence="13">Cytochrome d ubiquinol oxidase subunit II</fullName>
    </submittedName>
</protein>
<keyword evidence="4" id="KW-1003">Cell membrane</keyword>
<dbReference type="Proteomes" id="UP000315949">
    <property type="component" value="Unassembled WGS sequence"/>
</dbReference>
<dbReference type="PANTHER" id="PTHR43141:SF5">
    <property type="entry name" value="CYTOCHROME BD-I UBIQUINOL OXIDASE SUBUNIT 2"/>
    <property type="match status" value="1"/>
</dbReference>
<proteinExistence type="inferred from homology"/>
<sequence length="385" mass="41386">MDVSWIPLDYGTLRLIWWLLLGVLLIGFAVMDGFDLGVAALLPVVAHSDEERRVMLNLVGPVWEGNQVWLITGGGAIFAAWPLLYAASFSGLYLAMLLLLVALILRPVGFKYRSKLPDPRWRSTWDWLLCGSGVVASLVFGVAMGNLLLGLPFGVEPSTLRPVYEGNLFQLFMPFALLAGVLSVTMLAAHGAALLAWRTDGNVAMRARQVGGWLALATGVLFALGGVWVALGLDGHVLTGAVDPAAASNPALKTVDLVDGAWMRNFAQWPWMWAAPALGVAASLLAAPLLWRGAKVLAFLATSTAITGIILTVGFALFPFLMPSSLQPGMGLTVWDASSSHFTLWVMLLATVVFLPIVLSYTGYVYRVMRGTVTPESVSENPNAY</sequence>
<dbReference type="GO" id="GO:0019646">
    <property type="term" value="P:aerobic electron transport chain"/>
    <property type="evidence" value="ECO:0007669"/>
    <property type="project" value="TreeGrafter"/>
</dbReference>
<dbReference type="Pfam" id="PF02322">
    <property type="entry name" value="Cyt_bd_oxida_II"/>
    <property type="match status" value="1"/>
</dbReference>
<gene>
    <name evidence="13" type="primary">cydB</name>
    <name evidence="13" type="ORF">FQY79_14100</name>
</gene>
<evidence type="ECO:0000256" key="11">
    <source>
        <dbReference type="ARBA" id="ARBA00023136"/>
    </source>
</evidence>
<feature type="transmembrane region" description="Helical" evidence="12">
    <location>
        <begin position="126"/>
        <end position="151"/>
    </location>
</feature>
<keyword evidence="6 12" id="KW-0812">Transmembrane</keyword>
<keyword evidence="5" id="KW-0349">Heme</keyword>
<keyword evidence="14" id="KW-1185">Reference proteome</keyword>
<feature type="transmembrane region" description="Helical" evidence="12">
    <location>
        <begin position="15"/>
        <end position="42"/>
    </location>
</feature>
<keyword evidence="3" id="KW-0813">Transport</keyword>
<dbReference type="GO" id="GO:0070069">
    <property type="term" value="C:cytochrome complex"/>
    <property type="evidence" value="ECO:0007669"/>
    <property type="project" value="TreeGrafter"/>
</dbReference>
<comment type="caution">
    <text evidence="13">The sequence shown here is derived from an EMBL/GenBank/DDBJ whole genome shotgun (WGS) entry which is preliminary data.</text>
</comment>
<dbReference type="OrthoDB" id="9776710at2"/>
<evidence type="ECO:0000256" key="8">
    <source>
        <dbReference type="ARBA" id="ARBA00022982"/>
    </source>
</evidence>
<dbReference type="RefSeq" id="WP_146313518.1">
    <property type="nucleotide sequence ID" value="NZ_VOHE01000009.1"/>
</dbReference>
<feature type="transmembrane region" description="Helical" evidence="12">
    <location>
        <begin position="342"/>
        <end position="361"/>
    </location>
</feature>
<evidence type="ECO:0000256" key="12">
    <source>
        <dbReference type="SAM" id="Phobius"/>
    </source>
</evidence>
<evidence type="ECO:0000256" key="5">
    <source>
        <dbReference type="ARBA" id="ARBA00022617"/>
    </source>
</evidence>
<keyword evidence="10" id="KW-0408">Iron</keyword>
<evidence type="ECO:0000256" key="1">
    <source>
        <dbReference type="ARBA" id="ARBA00004651"/>
    </source>
</evidence>
<evidence type="ECO:0000256" key="9">
    <source>
        <dbReference type="ARBA" id="ARBA00022989"/>
    </source>
</evidence>
<evidence type="ECO:0000256" key="2">
    <source>
        <dbReference type="ARBA" id="ARBA00007543"/>
    </source>
</evidence>
<name>A0A5C5TSF8_9GAMM</name>
<dbReference type="AlphaFoldDB" id="A0A5C5TSF8"/>
<dbReference type="NCBIfam" id="TIGR00203">
    <property type="entry name" value="cydB"/>
    <property type="match status" value="1"/>
</dbReference>
<keyword evidence="7" id="KW-0479">Metal-binding</keyword>
<organism evidence="13 14">
    <name type="scientific">Luteimonas wenzhouensis</name>
    <dbReference type="NCBI Taxonomy" id="2599615"/>
    <lineage>
        <taxon>Bacteria</taxon>
        <taxon>Pseudomonadati</taxon>
        <taxon>Pseudomonadota</taxon>
        <taxon>Gammaproteobacteria</taxon>
        <taxon>Lysobacterales</taxon>
        <taxon>Lysobacteraceae</taxon>
        <taxon>Luteimonas</taxon>
    </lineage>
</organism>
<comment type="similarity">
    <text evidence="2">Belongs to the cytochrome ubiquinol oxidase subunit 2 family.</text>
</comment>
<keyword evidence="8" id="KW-0249">Electron transport</keyword>
<feature type="transmembrane region" description="Helical" evidence="12">
    <location>
        <begin position="84"/>
        <end position="105"/>
    </location>
</feature>
<evidence type="ECO:0000313" key="14">
    <source>
        <dbReference type="Proteomes" id="UP000315949"/>
    </source>
</evidence>
<evidence type="ECO:0000256" key="7">
    <source>
        <dbReference type="ARBA" id="ARBA00022723"/>
    </source>
</evidence>
<evidence type="ECO:0000313" key="13">
    <source>
        <dbReference type="EMBL" id="TWT17211.1"/>
    </source>
</evidence>
<accession>A0A5C5TSF8</accession>
<evidence type="ECO:0000256" key="3">
    <source>
        <dbReference type="ARBA" id="ARBA00022448"/>
    </source>
</evidence>
<dbReference type="GO" id="GO:0016682">
    <property type="term" value="F:oxidoreductase activity, acting on diphenols and related substances as donors, oxygen as acceptor"/>
    <property type="evidence" value="ECO:0007669"/>
    <property type="project" value="TreeGrafter"/>
</dbReference>
<dbReference type="GO" id="GO:0005886">
    <property type="term" value="C:plasma membrane"/>
    <property type="evidence" value="ECO:0007669"/>
    <property type="project" value="UniProtKB-SubCell"/>
</dbReference>
<feature type="transmembrane region" description="Helical" evidence="12">
    <location>
        <begin position="298"/>
        <end position="322"/>
    </location>
</feature>
<feature type="transmembrane region" description="Helical" evidence="12">
    <location>
        <begin position="171"/>
        <end position="198"/>
    </location>
</feature>
<dbReference type="EMBL" id="VOHE01000009">
    <property type="protein sequence ID" value="TWT17211.1"/>
    <property type="molecule type" value="Genomic_DNA"/>
</dbReference>
<reference evidence="13 14" key="1">
    <citation type="submission" date="2019-07" db="EMBL/GenBank/DDBJ databases">
        <title>Luteimonas sp. YD-1 nov., isolated from acidic soil.</title>
        <authorList>
            <person name="Zhou J."/>
        </authorList>
    </citation>
    <scope>NUCLEOTIDE SEQUENCE [LARGE SCALE GENOMIC DNA]</scope>
    <source>
        <strain evidence="13 14">YD-1</strain>
    </source>
</reference>
<dbReference type="PANTHER" id="PTHR43141">
    <property type="entry name" value="CYTOCHROME BD2 SUBUNIT II"/>
    <property type="match status" value="1"/>
</dbReference>
<keyword evidence="9 12" id="KW-1133">Transmembrane helix</keyword>
<evidence type="ECO:0000256" key="10">
    <source>
        <dbReference type="ARBA" id="ARBA00023004"/>
    </source>
</evidence>
<dbReference type="GO" id="GO:0046872">
    <property type="term" value="F:metal ion binding"/>
    <property type="evidence" value="ECO:0007669"/>
    <property type="project" value="UniProtKB-KW"/>
</dbReference>
<dbReference type="PIRSF" id="PIRSF000267">
    <property type="entry name" value="Cyt_oxidse_sub2"/>
    <property type="match status" value="1"/>
</dbReference>
<evidence type="ECO:0000256" key="4">
    <source>
        <dbReference type="ARBA" id="ARBA00022475"/>
    </source>
</evidence>